<evidence type="ECO:0000256" key="2">
    <source>
        <dbReference type="ARBA" id="ARBA00022692"/>
    </source>
</evidence>
<sequence>MVVDTFTELFGTDPVVHALIGGLVIASLNLLGASLIFVWRNPSDRAMNASLGFAAGIMLAASFTSLIIPGIETYSDGNPIPVLVGVALGALFLDRSDVLVPHAHFLLTGRRRRDAADPGTDLPVDDERLAAVVLFILAITLHNMPEGLAVGVGFGSGDLETAIPLMLAIGIQNVPEGFAVSLAAVNAGLDKRFYAVLAGIRAGVVEIPMAVLGAYAVHSISALLPYAMGFAAGAMLFVISDEIIPETHTKGYERVATLGTILGVIVMLFLDISLG</sequence>
<keyword evidence="3 5" id="KW-1133">Transmembrane helix</keyword>
<dbReference type="EMBL" id="FNWL01000002">
    <property type="protein sequence ID" value="SEH15678.1"/>
    <property type="molecule type" value="Genomic_DNA"/>
</dbReference>
<feature type="transmembrane region" description="Helical" evidence="5">
    <location>
        <begin position="128"/>
        <end position="145"/>
    </location>
</feature>
<feature type="transmembrane region" description="Helical" evidence="5">
    <location>
        <begin position="193"/>
        <end position="217"/>
    </location>
</feature>
<protein>
    <submittedName>
        <fullName evidence="6">Zinc transporter, ZIP family</fullName>
    </submittedName>
</protein>
<evidence type="ECO:0000313" key="7">
    <source>
        <dbReference type="Proteomes" id="UP000199112"/>
    </source>
</evidence>
<accession>A0A1H6FZP9</accession>
<proteinExistence type="predicted"/>
<comment type="subcellular location">
    <subcellularLocation>
        <location evidence="1">Membrane</location>
        <topology evidence="1">Multi-pass membrane protein</topology>
    </subcellularLocation>
</comment>
<organism evidence="6 7">
    <name type="scientific">Natronorubrum sediminis</name>
    <dbReference type="NCBI Taxonomy" id="640943"/>
    <lineage>
        <taxon>Archaea</taxon>
        <taxon>Methanobacteriati</taxon>
        <taxon>Methanobacteriota</taxon>
        <taxon>Stenosarchaea group</taxon>
        <taxon>Halobacteria</taxon>
        <taxon>Halobacteriales</taxon>
        <taxon>Natrialbaceae</taxon>
        <taxon>Natronorubrum</taxon>
    </lineage>
</organism>
<feature type="transmembrane region" description="Helical" evidence="5">
    <location>
        <begin position="223"/>
        <end position="243"/>
    </location>
</feature>
<dbReference type="GO" id="GO:0005385">
    <property type="term" value="F:zinc ion transmembrane transporter activity"/>
    <property type="evidence" value="ECO:0007669"/>
    <property type="project" value="TreeGrafter"/>
</dbReference>
<dbReference type="RefSeq" id="WP_090507035.1">
    <property type="nucleotide sequence ID" value="NZ_FNWL01000002.1"/>
</dbReference>
<feature type="transmembrane region" description="Helical" evidence="5">
    <location>
        <begin position="83"/>
        <end position="107"/>
    </location>
</feature>
<dbReference type="Pfam" id="PF02535">
    <property type="entry name" value="Zip"/>
    <property type="match status" value="1"/>
</dbReference>
<keyword evidence="4 5" id="KW-0472">Membrane</keyword>
<feature type="transmembrane region" description="Helical" evidence="5">
    <location>
        <begin position="255"/>
        <end position="274"/>
    </location>
</feature>
<gene>
    <name evidence="6" type="ORF">SAMN04487967_2190</name>
</gene>
<evidence type="ECO:0000256" key="1">
    <source>
        <dbReference type="ARBA" id="ARBA00004141"/>
    </source>
</evidence>
<evidence type="ECO:0000313" key="6">
    <source>
        <dbReference type="EMBL" id="SEH15678.1"/>
    </source>
</evidence>
<dbReference type="PANTHER" id="PTHR11040:SF70">
    <property type="entry name" value="OS05G0316100 PROTEIN"/>
    <property type="match status" value="1"/>
</dbReference>
<feature type="transmembrane region" description="Helical" evidence="5">
    <location>
        <begin position="51"/>
        <end position="71"/>
    </location>
</feature>
<dbReference type="InterPro" id="IPR003689">
    <property type="entry name" value="ZIP"/>
</dbReference>
<dbReference type="PANTHER" id="PTHR11040">
    <property type="entry name" value="ZINC/IRON TRANSPORTER"/>
    <property type="match status" value="1"/>
</dbReference>
<keyword evidence="7" id="KW-1185">Reference proteome</keyword>
<name>A0A1H6FZP9_9EURY</name>
<dbReference type="GO" id="GO:0016020">
    <property type="term" value="C:membrane"/>
    <property type="evidence" value="ECO:0007669"/>
    <property type="project" value="UniProtKB-SubCell"/>
</dbReference>
<feature type="transmembrane region" description="Helical" evidence="5">
    <location>
        <begin position="15"/>
        <end position="39"/>
    </location>
</feature>
<dbReference type="AlphaFoldDB" id="A0A1H6FZP9"/>
<dbReference type="Proteomes" id="UP000199112">
    <property type="component" value="Unassembled WGS sequence"/>
</dbReference>
<evidence type="ECO:0000256" key="5">
    <source>
        <dbReference type="SAM" id="Phobius"/>
    </source>
</evidence>
<reference evidence="7" key="1">
    <citation type="submission" date="2016-10" db="EMBL/GenBank/DDBJ databases">
        <authorList>
            <person name="Varghese N."/>
            <person name="Submissions S."/>
        </authorList>
    </citation>
    <scope>NUCLEOTIDE SEQUENCE [LARGE SCALE GENOMIC DNA]</scope>
    <source>
        <strain evidence="7">CGMCC 1.8981</strain>
    </source>
</reference>
<evidence type="ECO:0000256" key="4">
    <source>
        <dbReference type="ARBA" id="ARBA00023136"/>
    </source>
</evidence>
<feature type="transmembrane region" description="Helical" evidence="5">
    <location>
        <begin position="165"/>
        <end position="186"/>
    </location>
</feature>
<keyword evidence="2 5" id="KW-0812">Transmembrane</keyword>
<dbReference type="OrthoDB" id="11839at2157"/>
<evidence type="ECO:0000256" key="3">
    <source>
        <dbReference type="ARBA" id="ARBA00022989"/>
    </source>
</evidence>